<keyword evidence="4" id="KW-0804">Transcription</keyword>
<gene>
    <name evidence="6" type="ORF">CHR90_01300</name>
</gene>
<keyword evidence="7" id="KW-1185">Reference proteome</keyword>
<evidence type="ECO:0000256" key="3">
    <source>
        <dbReference type="ARBA" id="ARBA00023125"/>
    </source>
</evidence>
<evidence type="ECO:0000313" key="6">
    <source>
        <dbReference type="EMBL" id="OYQ21768.1"/>
    </source>
</evidence>
<protein>
    <recommendedName>
        <fullName evidence="5">HTH lysR-type domain-containing protein</fullName>
    </recommendedName>
</protein>
<sequence length="402" mass="43438">MDPIVLPKLRLLRAIAVTAKLGQTRAAADALHLTQPAVTQAIARLEATLETPLFTRSPSGVYPTDSGLRLVTRIDRAFDHLAVAERLFPPEGRRGAGWLRDVLTLVQARAFVQTVRAGSLTLAAQGLGVSQPSINRAVRELELLVGRDLFDRTPRGMEPTREARALVRPIALALTEIEQGVQEVREQRGMMDGAVTVGCLPLARTRILPQAVLALLGDFPDARLRIVDGAYADLLDDLRHGGIDFILGALRQPVPTPEIEQEELFREPLSIIVRRGHPILTLAAPSPADLAALDWIVAAPGAPARQQFEDFFHRAGLAVPRRLIECGSLIATRSLMLGSDRATVLSARQVSHDVATGQLAVLPVPLPETDRPIGLATRKGWQPTRLQAALLDCIRASAAAPG</sequence>
<dbReference type="GO" id="GO:0003700">
    <property type="term" value="F:DNA-binding transcription factor activity"/>
    <property type="evidence" value="ECO:0007669"/>
    <property type="project" value="InterPro"/>
</dbReference>
<dbReference type="PRINTS" id="PR00039">
    <property type="entry name" value="HTHLYSR"/>
</dbReference>
<dbReference type="AlphaFoldDB" id="A0A255XXR2"/>
<evidence type="ECO:0000256" key="4">
    <source>
        <dbReference type="ARBA" id="ARBA00023163"/>
    </source>
</evidence>
<dbReference type="EMBL" id="NOXS01000020">
    <property type="protein sequence ID" value="OYQ21768.1"/>
    <property type="molecule type" value="Genomic_DNA"/>
</dbReference>
<dbReference type="Proteomes" id="UP000216361">
    <property type="component" value="Unassembled WGS sequence"/>
</dbReference>
<dbReference type="InterPro" id="IPR036390">
    <property type="entry name" value="WH_DNA-bd_sf"/>
</dbReference>
<organism evidence="6 7">
    <name type="scientific">Elstera cyanobacteriorum</name>
    <dbReference type="NCBI Taxonomy" id="2022747"/>
    <lineage>
        <taxon>Bacteria</taxon>
        <taxon>Pseudomonadati</taxon>
        <taxon>Pseudomonadota</taxon>
        <taxon>Alphaproteobacteria</taxon>
        <taxon>Rhodospirillales</taxon>
        <taxon>Rhodospirillaceae</taxon>
        <taxon>Elstera</taxon>
    </lineage>
</organism>
<name>A0A255XXR2_9PROT</name>
<dbReference type="SUPFAM" id="SSF46785">
    <property type="entry name" value="Winged helix' DNA-binding domain"/>
    <property type="match status" value="2"/>
</dbReference>
<dbReference type="PANTHER" id="PTHR30126:SF98">
    <property type="entry name" value="HTH-TYPE TRANSCRIPTIONAL ACTIVATOR BAUR"/>
    <property type="match status" value="1"/>
</dbReference>
<dbReference type="SUPFAM" id="SSF53850">
    <property type="entry name" value="Periplasmic binding protein-like II"/>
    <property type="match status" value="1"/>
</dbReference>
<dbReference type="PROSITE" id="PS50931">
    <property type="entry name" value="HTH_LYSR"/>
    <property type="match status" value="2"/>
</dbReference>
<comment type="similarity">
    <text evidence="1">Belongs to the LysR transcriptional regulatory family.</text>
</comment>
<dbReference type="InterPro" id="IPR000847">
    <property type="entry name" value="LysR_HTH_N"/>
</dbReference>
<dbReference type="GO" id="GO:0000976">
    <property type="term" value="F:transcription cis-regulatory region binding"/>
    <property type="evidence" value="ECO:0007669"/>
    <property type="project" value="TreeGrafter"/>
</dbReference>
<evidence type="ECO:0000313" key="7">
    <source>
        <dbReference type="Proteomes" id="UP000216361"/>
    </source>
</evidence>
<keyword evidence="2" id="KW-0805">Transcription regulation</keyword>
<evidence type="ECO:0000259" key="5">
    <source>
        <dbReference type="PROSITE" id="PS50931"/>
    </source>
</evidence>
<accession>A0A255XXR2</accession>
<dbReference type="RefSeq" id="WP_094406944.1">
    <property type="nucleotide sequence ID" value="NZ_BMJZ01000011.1"/>
</dbReference>
<dbReference type="InterPro" id="IPR005119">
    <property type="entry name" value="LysR_subst-bd"/>
</dbReference>
<dbReference type="PANTHER" id="PTHR30126">
    <property type="entry name" value="HTH-TYPE TRANSCRIPTIONAL REGULATOR"/>
    <property type="match status" value="1"/>
</dbReference>
<proteinExistence type="inferred from homology"/>
<evidence type="ECO:0000256" key="2">
    <source>
        <dbReference type="ARBA" id="ARBA00023015"/>
    </source>
</evidence>
<feature type="domain" description="HTH lysR-type" evidence="5">
    <location>
        <begin position="7"/>
        <end position="64"/>
    </location>
</feature>
<reference evidence="6 7" key="1">
    <citation type="submission" date="2017-07" db="EMBL/GenBank/DDBJ databases">
        <title>Elstera cyanobacteriorum sp. nov., a novel bacterium isolated from cyanobacterial aggregates in a eutrophic lake.</title>
        <authorList>
            <person name="Cai H."/>
        </authorList>
    </citation>
    <scope>NUCLEOTIDE SEQUENCE [LARGE SCALE GENOMIC DNA]</scope>
    <source>
        <strain evidence="6 7">TH019</strain>
    </source>
</reference>
<evidence type="ECO:0000256" key="1">
    <source>
        <dbReference type="ARBA" id="ARBA00009437"/>
    </source>
</evidence>
<dbReference type="Gene3D" id="3.40.190.10">
    <property type="entry name" value="Periplasmic binding protein-like II"/>
    <property type="match status" value="2"/>
</dbReference>
<dbReference type="Gene3D" id="1.10.10.10">
    <property type="entry name" value="Winged helix-like DNA-binding domain superfamily/Winged helix DNA-binding domain"/>
    <property type="match status" value="2"/>
</dbReference>
<feature type="domain" description="HTH lysR-type" evidence="5">
    <location>
        <begin position="103"/>
        <end position="160"/>
    </location>
</feature>
<comment type="caution">
    <text evidence="6">The sequence shown here is derived from an EMBL/GenBank/DDBJ whole genome shotgun (WGS) entry which is preliminary data.</text>
</comment>
<dbReference type="Pfam" id="PF00126">
    <property type="entry name" value="HTH_1"/>
    <property type="match status" value="2"/>
</dbReference>
<dbReference type="InterPro" id="IPR036388">
    <property type="entry name" value="WH-like_DNA-bd_sf"/>
</dbReference>
<dbReference type="OrthoDB" id="9814165at2"/>
<keyword evidence="3" id="KW-0238">DNA-binding</keyword>
<dbReference type="Pfam" id="PF03466">
    <property type="entry name" value="LysR_substrate"/>
    <property type="match status" value="1"/>
</dbReference>